<name>A0A0D9W146_9ORYZ</name>
<evidence type="ECO:0000256" key="2">
    <source>
        <dbReference type="ARBA" id="ARBA00023136"/>
    </source>
</evidence>
<evidence type="ECO:0000313" key="5">
    <source>
        <dbReference type="Proteomes" id="UP000032180"/>
    </source>
</evidence>
<dbReference type="PANTHER" id="PTHR31415:SF54">
    <property type="entry name" value="HARPIN-INDUCED PROTEIN 1 CONTAINING PROTEIN"/>
    <property type="match status" value="1"/>
</dbReference>
<dbReference type="AlphaFoldDB" id="A0A0D9W146"/>
<keyword evidence="2 3" id="KW-0472">Membrane</keyword>
<dbReference type="HOGENOM" id="CLU_108204_0_0_1"/>
<keyword evidence="5" id="KW-1185">Reference proteome</keyword>
<reference evidence="4" key="3">
    <citation type="submission" date="2015-04" db="UniProtKB">
        <authorList>
            <consortium name="EnsemblPlants"/>
        </authorList>
    </citation>
    <scope>IDENTIFICATION</scope>
</reference>
<organism evidence="4 5">
    <name type="scientific">Leersia perrieri</name>
    <dbReference type="NCBI Taxonomy" id="77586"/>
    <lineage>
        <taxon>Eukaryota</taxon>
        <taxon>Viridiplantae</taxon>
        <taxon>Streptophyta</taxon>
        <taxon>Embryophyta</taxon>
        <taxon>Tracheophyta</taxon>
        <taxon>Spermatophyta</taxon>
        <taxon>Magnoliopsida</taxon>
        <taxon>Liliopsida</taxon>
        <taxon>Poales</taxon>
        <taxon>Poaceae</taxon>
        <taxon>BOP clade</taxon>
        <taxon>Oryzoideae</taxon>
        <taxon>Oryzeae</taxon>
        <taxon>Oryzinae</taxon>
        <taxon>Leersia</taxon>
    </lineage>
</organism>
<comment type="subcellular location">
    <subcellularLocation>
        <location evidence="1">Membrane</location>
    </subcellularLocation>
</comment>
<dbReference type="GO" id="GO:0005886">
    <property type="term" value="C:plasma membrane"/>
    <property type="evidence" value="ECO:0007669"/>
    <property type="project" value="TreeGrafter"/>
</dbReference>
<dbReference type="Proteomes" id="UP000032180">
    <property type="component" value="Chromosome 3"/>
</dbReference>
<dbReference type="EnsemblPlants" id="LPERR03G34250.1">
    <property type="protein sequence ID" value="LPERR03G34250.1"/>
    <property type="gene ID" value="LPERR03G34250"/>
</dbReference>
<accession>A0A0D9W146</accession>
<keyword evidence="3" id="KW-1133">Transmembrane helix</keyword>
<reference evidence="5" key="2">
    <citation type="submission" date="2013-12" db="EMBL/GenBank/DDBJ databases">
        <authorList>
            <person name="Yu Y."/>
            <person name="Lee S."/>
            <person name="de Baynast K."/>
            <person name="Wissotski M."/>
            <person name="Liu L."/>
            <person name="Talag J."/>
            <person name="Goicoechea J."/>
            <person name="Angelova A."/>
            <person name="Jetty R."/>
            <person name="Kudrna D."/>
            <person name="Golser W."/>
            <person name="Rivera L."/>
            <person name="Zhang J."/>
            <person name="Wing R."/>
        </authorList>
    </citation>
    <scope>NUCLEOTIDE SEQUENCE</scope>
</reference>
<reference evidence="4 5" key="1">
    <citation type="submission" date="2012-08" db="EMBL/GenBank/DDBJ databases">
        <title>Oryza genome evolution.</title>
        <authorList>
            <person name="Wing R.A."/>
        </authorList>
    </citation>
    <scope>NUCLEOTIDE SEQUENCE</scope>
</reference>
<keyword evidence="3" id="KW-0812">Transmembrane</keyword>
<dbReference type="PANTHER" id="PTHR31415">
    <property type="entry name" value="OS05G0367900 PROTEIN"/>
    <property type="match status" value="1"/>
</dbReference>
<dbReference type="GO" id="GO:0098542">
    <property type="term" value="P:defense response to other organism"/>
    <property type="evidence" value="ECO:0007669"/>
    <property type="project" value="InterPro"/>
</dbReference>
<dbReference type="Gramene" id="LPERR03G34250.1">
    <property type="protein sequence ID" value="LPERR03G34250.1"/>
    <property type="gene ID" value="LPERR03G34250"/>
</dbReference>
<dbReference type="InterPro" id="IPR044839">
    <property type="entry name" value="NDR1-like"/>
</dbReference>
<evidence type="ECO:0000256" key="3">
    <source>
        <dbReference type="SAM" id="Phobius"/>
    </source>
</evidence>
<protein>
    <submittedName>
        <fullName evidence="4">Uncharacterized protein</fullName>
    </submittedName>
</protein>
<proteinExistence type="predicted"/>
<dbReference type="STRING" id="77586.A0A0D9W146"/>
<dbReference type="eggNOG" id="ENOG502R6KS">
    <property type="taxonomic scope" value="Eukaryota"/>
</dbReference>
<dbReference type="GO" id="GO:0009506">
    <property type="term" value="C:plasmodesma"/>
    <property type="evidence" value="ECO:0007669"/>
    <property type="project" value="TreeGrafter"/>
</dbReference>
<sequence>MCYESECCGGSSSYRYRKFVIGFWFGLAILAVITVAVVLAVGYGRVSRLKVAVDDDALTRFTATATAVAYNLTVSLVVVNPNWAMAVTYRSLAAAYLFDGKRFDVVAAVVSSGYKQPARRTAVFRLTSGSDAAPVSLGKDGEREYRKEADDGGGVFDVEVDISGEVKYQLHNTWCRLEARCSLKLQLAAGYGGGGGGRVVFQKTTCDVLRSSMSGC</sequence>
<evidence type="ECO:0000313" key="4">
    <source>
        <dbReference type="EnsemblPlants" id="LPERR03G34250.1"/>
    </source>
</evidence>
<evidence type="ECO:0000256" key="1">
    <source>
        <dbReference type="ARBA" id="ARBA00004370"/>
    </source>
</evidence>
<feature type="transmembrane region" description="Helical" evidence="3">
    <location>
        <begin position="21"/>
        <end position="43"/>
    </location>
</feature>